<dbReference type="InterPro" id="IPR005123">
    <property type="entry name" value="Oxoglu/Fe-dep_dioxygenase_dom"/>
</dbReference>
<keyword evidence="7" id="KW-0408">Iron</keyword>
<dbReference type="GO" id="GO:0006307">
    <property type="term" value="P:DNA alkylation repair"/>
    <property type="evidence" value="ECO:0007669"/>
    <property type="project" value="InterPro"/>
</dbReference>
<dbReference type="OrthoDB" id="190276at2"/>
<evidence type="ECO:0000256" key="3">
    <source>
        <dbReference type="ARBA" id="ARBA00022763"/>
    </source>
</evidence>
<keyword evidence="2" id="KW-0479">Metal-binding</keyword>
<dbReference type="GO" id="GO:0140097">
    <property type="term" value="F:catalytic activity, acting on DNA"/>
    <property type="evidence" value="ECO:0007669"/>
    <property type="project" value="UniProtKB-ARBA"/>
</dbReference>
<dbReference type="PANTHER" id="PTHR31212:SF4">
    <property type="entry name" value="ALPHA-KETOGLUTARATE-DEPENDENT DIOXYGENASE ALKB HOMOLOG 3"/>
    <property type="match status" value="1"/>
</dbReference>
<evidence type="ECO:0000256" key="1">
    <source>
        <dbReference type="ARBA" id="ARBA00001954"/>
    </source>
</evidence>
<evidence type="ECO:0000313" key="11">
    <source>
        <dbReference type="Proteomes" id="UP000239800"/>
    </source>
</evidence>
<accession>A0A2S7KQ93</accession>
<keyword evidence="6" id="KW-0560">Oxidoreductase</keyword>
<comment type="caution">
    <text evidence="10">The sequence shown here is derived from an EMBL/GenBank/DDBJ whole genome shotgun (WGS) entry which is preliminary data.</text>
</comment>
<dbReference type="InterPro" id="IPR027450">
    <property type="entry name" value="AlkB-like"/>
</dbReference>
<dbReference type="EMBL" id="MQUB01000001">
    <property type="protein sequence ID" value="PQB04794.1"/>
    <property type="molecule type" value="Genomic_DNA"/>
</dbReference>
<dbReference type="RefSeq" id="WP_104812723.1">
    <property type="nucleotide sequence ID" value="NZ_MQUB01000001.1"/>
</dbReference>
<dbReference type="Gene3D" id="2.60.120.590">
    <property type="entry name" value="Alpha-ketoglutarate-dependent dioxygenase AlkB-like"/>
    <property type="match status" value="1"/>
</dbReference>
<dbReference type="AlphaFoldDB" id="A0A2S7KQ93"/>
<evidence type="ECO:0000256" key="7">
    <source>
        <dbReference type="ARBA" id="ARBA00023004"/>
    </source>
</evidence>
<gene>
    <name evidence="10" type="ORF">BST85_07705</name>
</gene>
<keyword evidence="5" id="KW-0223">Dioxygenase</keyword>
<dbReference type="GO" id="GO:0016787">
    <property type="term" value="F:hydrolase activity"/>
    <property type="evidence" value="ECO:0007669"/>
    <property type="project" value="UniProtKB-ARBA"/>
</dbReference>
<organism evidence="10 11">
    <name type="scientific">Aureitalea marina</name>
    <dbReference type="NCBI Taxonomy" id="930804"/>
    <lineage>
        <taxon>Bacteria</taxon>
        <taxon>Pseudomonadati</taxon>
        <taxon>Bacteroidota</taxon>
        <taxon>Flavobacteriia</taxon>
        <taxon>Flavobacteriales</taxon>
        <taxon>Flavobacteriaceae</taxon>
        <taxon>Aureitalea</taxon>
    </lineage>
</organism>
<dbReference type="InterPro" id="IPR032854">
    <property type="entry name" value="ALKBH3"/>
</dbReference>
<dbReference type="SUPFAM" id="SSF51197">
    <property type="entry name" value="Clavaminate synthase-like"/>
    <property type="match status" value="1"/>
</dbReference>
<dbReference type="GO" id="GO:0016705">
    <property type="term" value="F:oxidoreductase activity, acting on paired donors, with incorporation or reduction of molecular oxygen"/>
    <property type="evidence" value="ECO:0007669"/>
    <property type="project" value="UniProtKB-ARBA"/>
</dbReference>
<protein>
    <recommendedName>
        <fullName evidence="9">Fe2OG dioxygenase domain-containing protein</fullName>
    </recommendedName>
</protein>
<evidence type="ECO:0000256" key="5">
    <source>
        <dbReference type="ARBA" id="ARBA00022964"/>
    </source>
</evidence>
<sequence length="204" mass="24161">MKLIDPHNPPALPDLEIYYEPEFIHPNRSEQLYNYLLKEVRWQHDKIRVFGKEYDQPRLTALYAKKGLSYGYSGIRMASHEMLPEMRLINRRLQKEHQQTYNAILLNLYRTGADSNGWHSDDEPELGKNPSIASISLGERRIFQMRHKQHKEMRFKFWLETGSLLIMSGSTQHHWQHQLPKTSKAIGQRINLTFRYLIDQSTKG</sequence>
<dbReference type="GO" id="GO:0032451">
    <property type="term" value="F:demethylase activity"/>
    <property type="evidence" value="ECO:0007669"/>
    <property type="project" value="UniProtKB-ARBA"/>
</dbReference>
<evidence type="ECO:0000256" key="6">
    <source>
        <dbReference type="ARBA" id="ARBA00023002"/>
    </source>
</evidence>
<evidence type="ECO:0000256" key="8">
    <source>
        <dbReference type="ARBA" id="ARBA00023204"/>
    </source>
</evidence>
<comment type="cofactor">
    <cofactor evidence="1">
        <name>Fe(2+)</name>
        <dbReference type="ChEBI" id="CHEBI:29033"/>
    </cofactor>
</comment>
<dbReference type="GO" id="GO:0051213">
    <property type="term" value="F:dioxygenase activity"/>
    <property type="evidence" value="ECO:0007669"/>
    <property type="project" value="UniProtKB-KW"/>
</dbReference>
<keyword evidence="11" id="KW-1185">Reference proteome</keyword>
<proteinExistence type="predicted"/>
<keyword evidence="4" id="KW-0460">Magnesium</keyword>
<name>A0A2S7KQ93_9FLAO</name>
<dbReference type="FunFam" id="2.60.120.590:FF:000004">
    <property type="entry name" value="DNA oxidative demethylase ALKBH2"/>
    <property type="match status" value="1"/>
</dbReference>
<feature type="domain" description="Fe2OG dioxygenase" evidence="9">
    <location>
        <begin position="100"/>
        <end position="198"/>
    </location>
</feature>
<reference evidence="10 11" key="1">
    <citation type="submission" date="2016-11" db="EMBL/GenBank/DDBJ databases">
        <title>Trade-off between light-utilization and light-protection in marine flavobacteria.</title>
        <authorList>
            <person name="Kumagai Y."/>
        </authorList>
    </citation>
    <scope>NUCLEOTIDE SEQUENCE [LARGE SCALE GENOMIC DNA]</scope>
    <source>
        <strain evidence="10 11">NBRC 107741</strain>
    </source>
</reference>
<dbReference type="Proteomes" id="UP000239800">
    <property type="component" value="Unassembled WGS sequence"/>
</dbReference>
<evidence type="ECO:0000256" key="2">
    <source>
        <dbReference type="ARBA" id="ARBA00022723"/>
    </source>
</evidence>
<dbReference type="InterPro" id="IPR037151">
    <property type="entry name" value="AlkB-like_sf"/>
</dbReference>
<evidence type="ECO:0000259" key="9">
    <source>
        <dbReference type="PROSITE" id="PS51471"/>
    </source>
</evidence>
<dbReference type="GO" id="GO:0046872">
    <property type="term" value="F:metal ion binding"/>
    <property type="evidence" value="ECO:0007669"/>
    <property type="project" value="UniProtKB-KW"/>
</dbReference>
<evidence type="ECO:0000313" key="10">
    <source>
        <dbReference type="EMBL" id="PQB04794.1"/>
    </source>
</evidence>
<evidence type="ECO:0000256" key="4">
    <source>
        <dbReference type="ARBA" id="ARBA00022842"/>
    </source>
</evidence>
<dbReference type="PROSITE" id="PS51471">
    <property type="entry name" value="FE2OG_OXY"/>
    <property type="match status" value="1"/>
</dbReference>
<keyword evidence="3" id="KW-0227">DNA damage</keyword>
<dbReference type="PANTHER" id="PTHR31212">
    <property type="entry name" value="ALPHA-KETOGLUTARATE-DEPENDENT DIOXYGENASE ALKB HOMOLOG 3"/>
    <property type="match status" value="1"/>
</dbReference>
<keyword evidence="8" id="KW-0234">DNA repair</keyword>
<dbReference type="Pfam" id="PF13532">
    <property type="entry name" value="2OG-FeII_Oxy_2"/>
    <property type="match status" value="1"/>
</dbReference>